<dbReference type="AlphaFoldDB" id="A0A670ZSL5"/>
<reference evidence="2" key="2">
    <citation type="submission" date="2025-09" db="UniProtKB">
        <authorList>
            <consortium name="Ensembl"/>
        </authorList>
    </citation>
    <scope>IDENTIFICATION</scope>
</reference>
<dbReference type="GeneTree" id="ENSGT00390000004207"/>
<organism evidence="2 3">
    <name type="scientific">Pseudonaja textilis</name>
    <name type="common">Eastern brown snake</name>
    <dbReference type="NCBI Taxonomy" id="8673"/>
    <lineage>
        <taxon>Eukaryota</taxon>
        <taxon>Metazoa</taxon>
        <taxon>Chordata</taxon>
        <taxon>Craniata</taxon>
        <taxon>Vertebrata</taxon>
        <taxon>Euteleostomi</taxon>
        <taxon>Lepidosauria</taxon>
        <taxon>Squamata</taxon>
        <taxon>Bifurcata</taxon>
        <taxon>Unidentata</taxon>
        <taxon>Episquamata</taxon>
        <taxon>Toxicofera</taxon>
        <taxon>Serpentes</taxon>
        <taxon>Colubroidea</taxon>
        <taxon>Elapidae</taxon>
        <taxon>Hydrophiinae</taxon>
        <taxon>Pseudonaja</taxon>
    </lineage>
</organism>
<dbReference type="Ensembl" id="ENSPTXT00000026608.1">
    <property type="protein sequence ID" value="ENSPTXP00000025809.1"/>
    <property type="gene ID" value="ENSPTXG00000017924.1"/>
</dbReference>
<name>A0A670ZSL5_PSETE</name>
<evidence type="ECO:0000256" key="1">
    <source>
        <dbReference type="SAM" id="MobiDB-lite"/>
    </source>
</evidence>
<keyword evidence="3" id="KW-1185">Reference proteome</keyword>
<evidence type="ECO:0000313" key="3">
    <source>
        <dbReference type="Proteomes" id="UP000472273"/>
    </source>
</evidence>
<protein>
    <submittedName>
        <fullName evidence="2">Acyl-CoA thioesterase 8</fullName>
    </submittedName>
</protein>
<accession>A0A670ZSL5</accession>
<feature type="region of interest" description="Disordered" evidence="1">
    <location>
        <begin position="82"/>
        <end position="124"/>
    </location>
</feature>
<dbReference type="Proteomes" id="UP000472273">
    <property type="component" value="Unplaced"/>
</dbReference>
<evidence type="ECO:0000313" key="2">
    <source>
        <dbReference type="Ensembl" id="ENSPTXP00000025809.1"/>
    </source>
</evidence>
<gene>
    <name evidence="2" type="primary">ACOT8</name>
</gene>
<reference evidence="2" key="1">
    <citation type="submission" date="2025-08" db="UniProtKB">
        <authorList>
            <consortium name="Ensembl"/>
        </authorList>
    </citation>
    <scope>IDENTIFICATION</scope>
</reference>
<proteinExistence type="predicted"/>
<sequence>MSEPRTSEQGPEPAGDLRSVLLTSVLQLEPLDVDLFRRPHCACPVSGGAHAHREELLRALGQGHPAWEAHLHMPGFFPTGAAQPGAAPVPNAGCAAPRGTPDPGAADPEVPAVSGWEEQDLLRH</sequence>